<gene>
    <name evidence="1" type="ORF">Amon02_000975400</name>
</gene>
<dbReference type="Proteomes" id="UP001165064">
    <property type="component" value="Unassembled WGS sequence"/>
</dbReference>
<reference evidence="1" key="1">
    <citation type="submission" date="2023-04" db="EMBL/GenBank/DDBJ databases">
        <title>Ambrosiozyma monospora NBRC 10751.</title>
        <authorList>
            <person name="Ichikawa N."/>
            <person name="Sato H."/>
            <person name="Tonouchi N."/>
        </authorList>
    </citation>
    <scope>NUCLEOTIDE SEQUENCE</scope>
    <source>
        <strain evidence="1">NBRC 10751</strain>
    </source>
</reference>
<name>A0ACB5TTW4_AMBMO</name>
<evidence type="ECO:0000313" key="1">
    <source>
        <dbReference type="EMBL" id="GME95279.1"/>
    </source>
</evidence>
<accession>A0ACB5TTW4</accession>
<organism evidence="1 2">
    <name type="scientific">Ambrosiozyma monospora</name>
    <name type="common">Yeast</name>
    <name type="synonym">Endomycopsis monosporus</name>
    <dbReference type="NCBI Taxonomy" id="43982"/>
    <lineage>
        <taxon>Eukaryota</taxon>
        <taxon>Fungi</taxon>
        <taxon>Dikarya</taxon>
        <taxon>Ascomycota</taxon>
        <taxon>Saccharomycotina</taxon>
        <taxon>Pichiomycetes</taxon>
        <taxon>Pichiales</taxon>
        <taxon>Pichiaceae</taxon>
        <taxon>Ambrosiozyma</taxon>
    </lineage>
</organism>
<keyword evidence="2" id="KW-1185">Reference proteome</keyword>
<proteinExistence type="predicted"/>
<sequence length="166" mass="17349">MTVEAAVVKWTGSSSQWAVSGVDGSTFSDSGDTSWDSGFRTLVVSTRSDGNQSGGDIVVSLSFSDNGSRNSWSVSFSGGQWAVCGIDGGTFSDGSDTSLDSGFRTLVVSTRSDGNKGGRFSGLGNVNRGWSRTVVRTRSSGRGSTRGSTRSRFGSRFRARSGGRGR</sequence>
<comment type="caution">
    <text evidence="1">The sequence shown here is derived from an EMBL/GenBank/DDBJ whole genome shotgun (WGS) entry which is preliminary data.</text>
</comment>
<evidence type="ECO:0000313" key="2">
    <source>
        <dbReference type="Proteomes" id="UP001165064"/>
    </source>
</evidence>
<protein>
    <submittedName>
        <fullName evidence="1">Unnamed protein product</fullName>
    </submittedName>
</protein>
<dbReference type="EMBL" id="BSXS01009336">
    <property type="protein sequence ID" value="GME95279.1"/>
    <property type="molecule type" value="Genomic_DNA"/>
</dbReference>